<protein>
    <submittedName>
        <fullName evidence="2">Uncharacterized protein</fullName>
    </submittedName>
</protein>
<feature type="non-terminal residue" evidence="2">
    <location>
        <position position="1"/>
    </location>
</feature>
<feature type="region of interest" description="Disordered" evidence="1">
    <location>
        <begin position="112"/>
        <end position="141"/>
    </location>
</feature>
<evidence type="ECO:0000313" key="3">
    <source>
        <dbReference type="Proteomes" id="UP000887013"/>
    </source>
</evidence>
<feature type="compositionally biased region" description="Acidic residues" evidence="1">
    <location>
        <begin position="121"/>
        <end position="131"/>
    </location>
</feature>
<organism evidence="2 3">
    <name type="scientific">Nephila pilipes</name>
    <name type="common">Giant wood spider</name>
    <name type="synonym">Nephila maculata</name>
    <dbReference type="NCBI Taxonomy" id="299642"/>
    <lineage>
        <taxon>Eukaryota</taxon>
        <taxon>Metazoa</taxon>
        <taxon>Ecdysozoa</taxon>
        <taxon>Arthropoda</taxon>
        <taxon>Chelicerata</taxon>
        <taxon>Arachnida</taxon>
        <taxon>Araneae</taxon>
        <taxon>Araneomorphae</taxon>
        <taxon>Entelegynae</taxon>
        <taxon>Araneoidea</taxon>
        <taxon>Nephilidae</taxon>
        <taxon>Nephila</taxon>
    </lineage>
</organism>
<evidence type="ECO:0000313" key="2">
    <source>
        <dbReference type="EMBL" id="GFS36665.1"/>
    </source>
</evidence>
<keyword evidence="3" id="KW-1185">Reference proteome</keyword>
<comment type="caution">
    <text evidence="2">The sequence shown here is derived from an EMBL/GenBank/DDBJ whole genome shotgun (WGS) entry which is preliminary data.</text>
</comment>
<dbReference type="Proteomes" id="UP000887013">
    <property type="component" value="Unassembled WGS sequence"/>
</dbReference>
<proteinExistence type="predicted"/>
<accession>A0A8X6JJK9</accession>
<name>A0A8X6JJK9_NEPPI</name>
<dbReference type="EMBL" id="BMAW01042898">
    <property type="protein sequence ID" value="GFS36665.1"/>
    <property type="molecule type" value="Genomic_DNA"/>
</dbReference>
<evidence type="ECO:0000256" key="1">
    <source>
        <dbReference type="SAM" id="MobiDB-lite"/>
    </source>
</evidence>
<gene>
    <name evidence="2" type="ORF">NPIL_406971</name>
</gene>
<dbReference type="AlphaFoldDB" id="A0A8X6JJK9"/>
<sequence>VSLDIESGTASDRNIASVVSNYLISSAEETGTLGDKDVFSDISKIFLDQAIDTEFKKDVIYYSVKKLIYEALHKIYMTSKDQGTNTQSFNDFVFERAKEILNKRHIVTSDKVTSTQSDKDVDSDDLIESSDSETSTQSDKGVTLESLKEYLDQETSTQYFKDFFSPLVKDVLKKRIISKELNSENNVDEDSDISSEDSGDFFEVLSSEDESAEKDSNASINSKNDYNQETKEQEDLAYKTMISLYSFLQKHVN</sequence>
<reference evidence="2" key="1">
    <citation type="submission" date="2020-08" db="EMBL/GenBank/DDBJ databases">
        <title>Multicomponent nature underlies the extraordinary mechanical properties of spider dragline silk.</title>
        <authorList>
            <person name="Kono N."/>
            <person name="Nakamura H."/>
            <person name="Mori M."/>
            <person name="Yoshida Y."/>
            <person name="Ohtoshi R."/>
            <person name="Malay A.D."/>
            <person name="Moran D.A.P."/>
            <person name="Tomita M."/>
            <person name="Numata K."/>
            <person name="Arakawa K."/>
        </authorList>
    </citation>
    <scope>NUCLEOTIDE SEQUENCE</scope>
</reference>
<feature type="region of interest" description="Disordered" evidence="1">
    <location>
        <begin position="204"/>
        <end position="231"/>
    </location>
</feature>